<dbReference type="PROSITE" id="PS01124">
    <property type="entry name" value="HTH_ARAC_FAMILY_2"/>
    <property type="match status" value="1"/>
</dbReference>
<dbReference type="PRINTS" id="PR00032">
    <property type="entry name" value="HTHARAC"/>
</dbReference>
<gene>
    <name evidence="5" type="ORF">N7U62_04635</name>
</gene>
<dbReference type="InterPro" id="IPR018062">
    <property type="entry name" value="HTH_AraC-typ_CS"/>
</dbReference>
<evidence type="ECO:0000259" key="4">
    <source>
        <dbReference type="PROSITE" id="PS01124"/>
    </source>
</evidence>
<dbReference type="Pfam" id="PF12833">
    <property type="entry name" value="HTH_18"/>
    <property type="match status" value="1"/>
</dbReference>
<dbReference type="SUPFAM" id="SSF55073">
    <property type="entry name" value="Nucleotide cyclase"/>
    <property type="match status" value="1"/>
</dbReference>
<evidence type="ECO:0000313" key="5">
    <source>
        <dbReference type="EMBL" id="MCV9385935.1"/>
    </source>
</evidence>
<dbReference type="InterPro" id="IPR042557">
    <property type="entry name" value="SCO4226"/>
</dbReference>
<evidence type="ECO:0000256" key="3">
    <source>
        <dbReference type="ARBA" id="ARBA00023163"/>
    </source>
</evidence>
<dbReference type="InterPro" id="IPR018060">
    <property type="entry name" value="HTH_AraC"/>
</dbReference>
<proteinExistence type="predicted"/>
<protein>
    <submittedName>
        <fullName evidence="5">DUF4242 domain-containing protein</fullName>
    </submittedName>
</protein>
<name>A0ABT3CR31_9BACT</name>
<evidence type="ECO:0000313" key="6">
    <source>
        <dbReference type="Proteomes" id="UP001300692"/>
    </source>
</evidence>
<dbReference type="Gene3D" id="3.30.70.3090">
    <property type="entry name" value="ORF SCO4226, nickel-binding ferredoxin-like monomer"/>
    <property type="match status" value="1"/>
</dbReference>
<dbReference type="PANTHER" id="PTHR43280:SF2">
    <property type="entry name" value="HTH-TYPE TRANSCRIPTIONAL REGULATOR EXSA"/>
    <property type="match status" value="1"/>
</dbReference>
<comment type="caution">
    <text evidence="5">The sequence shown here is derived from an EMBL/GenBank/DDBJ whole genome shotgun (WGS) entry which is preliminary data.</text>
</comment>
<keyword evidence="2" id="KW-0238">DNA-binding</keyword>
<dbReference type="Gene3D" id="1.10.10.60">
    <property type="entry name" value="Homeodomain-like"/>
    <property type="match status" value="1"/>
</dbReference>
<dbReference type="SUPFAM" id="SSF46689">
    <property type="entry name" value="Homeodomain-like"/>
    <property type="match status" value="1"/>
</dbReference>
<dbReference type="Gene3D" id="3.30.70.1230">
    <property type="entry name" value="Nucleotide cyclase"/>
    <property type="match status" value="1"/>
</dbReference>
<feature type="domain" description="HTH araC/xylS-type" evidence="4">
    <location>
        <begin position="250"/>
        <end position="349"/>
    </location>
</feature>
<accession>A0ABT3CR31</accession>
<dbReference type="InterPro" id="IPR020449">
    <property type="entry name" value="Tscrpt_reg_AraC-type_HTH"/>
</dbReference>
<reference evidence="5 6" key="1">
    <citation type="submission" date="2022-10" db="EMBL/GenBank/DDBJ databases">
        <title>Comparative genomics and taxonomic characterization of three novel marine species of genus Reichenbachiella exhibiting antioxidant and polysaccharide degradation activities.</title>
        <authorList>
            <person name="Muhammad N."/>
            <person name="Lee Y.-J."/>
            <person name="Ko J."/>
            <person name="Kim S.-G."/>
        </authorList>
    </citation>
    <scope>NUCLEOTIDE SEQUENCE [LARGE SCALE GENOMIC DNA]</scope>
    <source>
        <strain evidence="5 6">ABR2-5</strain>
    </source>
</reference>
<organism evidence="5 6">
    <name type="scientific">Reichenbachiella ulvae</name>
    <dbReference type="NCBI Taxonomy" id="2980104"/>
    <lineage>
        <taxon>Bacteria</taxon>
        <taxon>Pseudomonadati</taxon>
        <taxon>Bacteroidota</taxon>
        <taxon>Cytophagia</taxon>
        <taxon>Cytophagales</taxon>
        <taxon>Reichenbachiellaceae</taxon>
        <taxon>Reichenbachiella</taxon>
    </lineage>
</organism>
<keyword evidence="1" id="KW-0805">Transcription regulation</keyword>
<sequence length="352" mass="40074">MPLFMDIHTVDSDQFTAEDVVKAHMEDLAVQDRFDVKQLKYWVNEKAKTIFCLMEGPDKEACNQVHLQSHGNTACNIIEVSDDEYQLFMGQGSDINDLATRDGGGLDPGYRTILLVKIVRFEKTASDFDKKLNQAIRQYNGRIIREPNAYTMVTFHLANDAMACAMTIHDQLEAHCGHLEYSLAIISGRPVDEEGDTFFEETKRTAKGLCALGLHNQLYLDKITQDLCDKESSPEKPFTLLNQSEISFLLLLHQTIENRLNQSDFTTEELFTELSMSKSQANRKIKNLTDRSPNQIIQEVRLLHAINWMTDTGKTMAEIAYESGFNSPTYFSRLFKKRFGLSPTAFMAESIK</sequence>
<dbReference type="SMART" id="SM00342">
    <property type="entry name" value="HTH_ARAC"/>
    <property type="match status" value="1"/>
</dbReference>
<keyword evidence="6" id="KW-1185">Reference proteome</keyword>
<dbReference type="PANTHER" id="PTHR43280">
    <property type="entry name" value="ARAC-FAMILY TRANSCRIPTIONAL REGULATOR"/>
    <property type="match status" value="1"/>
</dbReference>
<dbReference type="Proteomes" id="UP001300692">
    <property type="component" value="Unassembled WGS sequence"/>
</dbReference>
<dbReference type="PROSITE" id="PS00041">
    <property type="entry name" value="HTH_ARAC_FAMILY_1"/>
    <property type="match status" value="1"/>
</dbReference>
<keyword evidence="3" id="KW-0804">Transcription</keyword>
<dbReference type="InterPro" id="IPR009057">
    <property type="entry name" value="Homeodomain-like_sf"/>
</dbReference>
<dbReference type="RefSeq" id="WP_264136717.1">
    <property type="nucleotide sequence ID" value="NZ_JAOYOD010000001.1"/>
</dbReference>
<dbReference type="InterPro" id="IPR029787">
    <property type="entry name" value="Nucleotide_cyclase"/>
</dbReference>
<dbReference type="EMBL" id="JAOYOD010000001">
    <property type="protein sequence ID" value="MCV9385935.1"/>
    <property type="molecule type" value="Genomic_DNA"/>
</dbReference>
<evidence type="ECO:0000256" key="1">
    <source>
        <dbReference type="ARBA" id="ARBA00023015"/>
    </source>
</evidence>
<dbReference type="InterPro" id="IPR025336">
    <property type="entry name" value="SCO4226-like"/>
</dbReference>
<dbReference type="Pfam" id="PF14026">
    <property type="entry name" value="SCO4226-like"/>
    <property type="match status" value="1"/>
</dbReference>
<evidence type="ECO:0000256" key="2">
    <source>
        <dbReference type="ARBA" id="ARBA00023125"/>
    </source>
</evidence>